<dbReference type="Gramene" id="mRNA:HanXRQr2_Chr14g0644891">
    <property type="protein sequence ID" value="mRNA:HanXRQr2_Chr14g0644891"/>
    <property type="gene ID" value="HanXRQr2_Chr14g0644891"/>
</dbReference>
<evidence type="ECO:0000313" key="2">
    <source>
        <dbReference type="EMBL" id="KAF5769149.1"/>
    </source>
</evidence>
<dbReference type="InParanoid" id="A0A251UL59"/>
<reference evidence="3" key="2">
    <citation type="submission" date="2017-02" db="EMBL/GenBank/DDBJ databases">
        <title>Sunflower complete genome.</title>
        <authorList>
            <person name="Langlade N."/>
            <person name="Munos S."/>
        </authorList>
    </citation>
    <scope>NUCLEOTIDE SEQUENCE [LARGE SCALE GENOMIC DNA]</scope>
    <source>
        <tissue evidence="3">Leaves</tissue>
    </source>
</reference>
<dbReference type="Proteomes" id="UP000215914">
    <property type="component" value="Chromosome 5"/>
</dbReference>
<reference evidence="2 4" key="1">
    <citation type="journal article" date="2017" name="Nature">
        <title>The sunflower genome provides insights into oil metabolism, flowering and Asterid evolution.</title>
        <authorList>
            <person name="Badouin H."/>
            <person name="Gouzy J."/>
            <person name="Grassa C.J."/>
            <person name="Murat F."/>
            <person name="Staton S.E."/>
            <person name="Cottret L."/>
            <person name="Lelandais-Briere C."/>
            <person name="Owens G.L."/>
            <person name="Carrere S."/>
            <person name="Mayjonade B."/>
            <person name="Legrand L."/>
            <person name="Gill N."/>
            <person name="Kane N.C."/>
            <person name="Bowers J.E."/>
            <person name="Hubner S."/>
            <person name="Bellec A."/>
            <person name="Berard A."/>
            <person name="Berges H."/>
            <person name="Blanchet N."/>
            <person name="Boniface M.C."/>
            <person name="Brunel D."/>
            <person name="Catrice O."/>
            <person name="Chaidir N."/>
            <person name="Claudel C."/>
            <person name="Donnadieu C."/>
            <person name="Faraut T."/>
            <person name="Fievet G."/>
            <person name="Helmstetter N."/>
            <person name="King M."/>
            <person name="Knapp S.J."/>
            <person name="Lai Z."/>
            <person name="Le Paslier M.C."/>
            <person name="Lippi Y."/>
            <person name="Lorenzon L."/>
            <person name="Mandel J.R."/>
            <person name="Marage G."/>
            <person name="Marchand G."/>
            <person name="Marquand E."/>
            <person name="Bret-Mestries E."/>
            <person name="Morien E."/>
            <person name="Nambeesan S."/>
            <person name="Nguyen T."/>
            <person name="Pegot-Espagnet P."/>
            <person name="Pouilly N."/>
            <person name="Raftis F."/>
            <person name="Sallet E."/>
            <person name="Schiex T."/>
            <person name="Thomas J."/>
            <person name="Vandecasteele C."/>
            <person name="Vares D."/>
            <person name="Vear F."/>
            <person name="Vautrin S."/>
            <person name="Crespi M."/>
            <person name="Mangin B."/>
            <person name="Burke J.M."/>
            <person name="Salse J."/>
            <person name="Munos S."/>
            <person name="Vincourt P."/>
            <person name="Rieseberg L.H."/>
            <person name="Langlade N.B."/>
        </authorList>
    </citation>
    <scope>NUCLEOTIDE SEQUENCE [LARGE SCALE GENOMIC DNA]</scope>
    <source>
        <strain evidence="4">cv. SF193</strain>
        <tissue evidence="2">Leaves</tissue>
    </source>
</reference>
<accession>A0A251UL59</accession>
<proteinExistence type="predicted"/>
<evidence type="ECO:0000313" key="3">
    <source>
        <dbReference type="EMBL" id="OTG24065.1"/>
    </source>
</evidence>
<keyword evidence="4" id="KW-1185">Reference proteome</keyword>
<sequence length="124" mass="14439">MVKKHNFSLYGKIKELLSTRTQLTTIFILSICNILVVPHSLVLYSAYNIFTVWLHFEAFTFSPPTKLYCLPLAVYNGRICSNLLPLHYLKELMYKDDHDTLRLTWGLSDLKSSKTSLIYVPFYV</sequence>
<evidence type="ECO:0000313" key="4">
    <source>
        <dbReference type="Proteomes" id="UP000215914"/>
    </source>
</evidence>
<evidence type="ECO:0000256" key="1">
    <source>
        <dbReference type="SAM" id="Phobius"/>
    </source>
</evidence>
<name>A0A251UL59_HELAN</name>
<reference evidence="2" key="3">
    <citation type="submission" date="2020-06" db="EMBL/GenBank/DDBJ databases">
        <title>Helianthus annuus Genome sequencing and assembly Release 2.</title>
        <authorList>
            <person name="Gouzy J."/>
            <person name="Langlade N."/>
            <person name="Munos S."/>
        </authorList>
    </citation>
    <scope>NUCLEOTIDE SEQUENCE</scope>
    <source>
        <tissue evidence="2">Leaves</tissue>
    </source>
</reference>
<organism evidence="3 4">
    <name type="scientific">Helianthus annuus</name>
    <name type="common">Common sunflower</name>
    <dbReference type="NCBI Taxonomy" id="4232"/>
    <lineage>
        <taxon>Eukaryota</taxon>
        <taxon>Viridiplantae</taxon>
        <taxon>Streptophyta</taxon>
        <taxon>Embryophyta</taxon>
        <taxon>Tracheophyta</taxon>
        <taxon>Spermatophyta</taxon>
        <taxon>Magnoliopsida</taxon>
        <taxon>eudicotyledons</taxon>
        <taxon>Gunneridae</taxon>
        <taxon>Pentapetalae</taxon>
        <taxon>asterids</taxon>
        <taxon>campanulids</taxon>
        <taxon>Asterales</taxon>
        <taxon>Asteraceae</taxon>
        <taxon>Asteroideae</taxon>
        <taxon>Heliantheae alliance</taxon>
        <taxon>Heliantheae</taxon>
        <taxon>Helianthus</taxon>
    </lineage>
</organism>
<feature type="transmembrane region" description="Helical" evidence="1">
    <location>
        <begin position="21"/>
        <end position="47"/>
    </location>
</feature>
<gene>
    <name evidence="3" type="ORF">HannXRQ_Chr05g0132521</name>
    <name evidence="2" type="ORF">HanXRQr2_Chr14g0644891</name>
</gene>
<dbReference type="AlphaFoldDB" id="A0A251UL59"/>
<protein>
    <submittedName>
        <fullName evidence="3">Uncharacterized protein</fullName>
    </submittedName>
</protein>
<keyword evidence="1" id="KW-0472">Membrane</keyword>
<keyword evidence="1" id="KW-0812">Transmembrane</keyword>
<dbReference type="EMBL" id="MNCJ02000329">
    <property type="protein sequence ID" value="KAF5769149.1"/>
    <property type="molecule type" value="Genomic_DNA"/>
</dbReference>
<dbReference type="EMBL" id="CM007894">
    <property type="protein sequence ID" value="OTG24065.1"/>
    <property type="molecule type" value="Genomic_DNA"/>
</dbReference>
<keyword evidence="1" id="KW-1133">Transmembrane helix</keyword>